<sequence>MRESYKHTQIGTVILLSFGVATLILLLAMAVTKPILPLALILGLLLIVAALFFSLSIEIRGEFVCWRFGVGLVRKRIKLADIQAVEIVKNPWWYGFGIHLTPRGWLYNVSGLRGVEIALKNGKSFRLGTDEPESLAQALNDALSSQQL</sequence>
<organism evidence="2">
    <name type="scientific">Candidatus Moduliflexus flocculans</name>
    <dbReference type="NCBI Taxonomy" id="1499966"/>
    <lineage>
        <taxon>Bacteria</taxon>
        <taxon>Candidatus Moduliflexota</taxon>
        <taxon>Candidatus Moduliflexia</taxon>
        <taxon>Candidatus Moduliflexales</taxon>
        <taxon>Candidatus Moduliflexaceae</taxon>
    </lineage>
</organism>
<evidence type="ECO:0008006" key="4">
    <source>
        <dbReference type="Google" id="ProtNLM"/>
    </source>
</evidence>
<feature type="transmembrane region" description="Helical" evidence="1">
    <location>
        <begin position="38"/>
        <end position="57"/>
    </location>
</feature>
<keyword evidence="1" id="KW-1133">Transmembrane helix</keyword>
<dbReference type="HOGENOM" id="CLU_141518_0_0_0"/>
<keyword evidence="1" id="KW-0472">Membrane</keyword>
<dbReference type="STRING" id="1499966.U14_03840"/>
<proteinExistence type="predicted"/>
<evidence type="ECO:0000313" key="3">
    <source>
        <dbReference type="Proteomes" id="UP000030700"/>
    </source>
</evidence>
<name>A0A081BQC2_9BACT</name>
<dbReference type="EMBL" id="DF820458">
    <property type="protein sequence ID" value="GAK52588.1"/>
    <property type="molecule type" value="Genomic_DNA"/>
</dbReference>
<accession>A0A081BQC2</accession>
<keyword evidence="3" id="KW-1185">Reference proteome</keyword>
<feature type="transmembrane region" description="Helical" evidence="1">
    <location>
        <begin position="12"/>
        <end position="32"/>
    </location>
</feature>
<evidence type="ECO:0000256" key="1">
    <source>
        <dbReference type="SAM" id="Phobius"/>
    </source>
</evidence>
<gene>
    <name evidence="2" type="ORF">U14_03840</name>
</gene>
<reference evidence="2" key="1">
    <citation type="journal article" date="2015" name="PeerJ">
        <title>First genomic representation of candidate bacterial phylum KSB3 points to enhanced environmental sensing as a trigger of wastewater bulking.</title>
        <authorList>
            <person name="Sekiguchi Y."/>
            <person name="Ohashi A."/>
            <person name="Parks D.H."/>
            <person name="Yamauchi T."/>
            <person name="Tyson G.W."/>
            <person name="Hugenholtz P."/>
        </authorList>
    </citation>
    <scope>NUCLEOTIDE SEQUENCE [LARGE SCALE GENOMIC DNA]</scope>
</reference>
<evidence type="ECO:0000313" key="2">
    <source>
        <dbReference type="EMBL" id="GAK52588.1"/>
    </source>
</evidence>
<keyword evidence="1" id="KW-0812">Transmembrane</keyword>
<protein>
    <recommendedName>
        <fullName evidence="4">DUF304 domain-containing protein</fullName>
    </recommendedName>
</protein>
<dbReference type="AlphaFoldDB" id="A0A081BQC2"/>
<dbReference type="Proteomes" id="UP000030700">
    <property type="component" value="Unassembled WGS sequence"/>
</dbReference>